<dbReference type="PROSITE" id="PS51257">
    <property type="entry name" value="PROKAR_LIPOPROTEIN"/>
    <property type="match status" value="1"/>
</dbReference>
<evidence type="ECO:0000313" key="3">
    <source>
        <dbReference type="Proteomes" id="UP001570417"/>
    </source>
</evidence>
<comment type="caution">
    <text evidence="2">The sequence shown here is derived from an EMBL/GenBank/DDBJ whole genome shotgun (WGS) entry which is preliminary data.</text>
</comment>
<feature type="compositionally biased region" description="Low complexity" evidence="1">
    <location>
        <begin position="267"/>
        <end position="276"/>
    </location>
</feature>
<feature type="region of interest" description="Disordered" evidence="1">
    <location>
        <begin position="250"/>
        <end position="276"/>
    </location>
</feature>
<evidence type="ECO:0000313" key="2">
    <source>
        <dbReference type="EMBL" id="MFA0569089.1"/>
    </source>
</evidence>
<accession>A0ABV4NDN8</accession>
<evidence type="ECO:0000256" key="1">
    <source>
        <dbReference type="SAM" id="MobiDB-lite"/>
    </source>
</evidence>
<dbReference type="RefSeq" id="WP_372266288.1">
    <property type="nucleotide sequence ID" value="NZ_JBFRUW010000042.1"/>
</dbReference>
<keyword evidence="3" id="KW-1185">Reference proteome</keyword>
<sequence length="604" mass="65387">MIWNKFYQIAPALSMLALVGCGGGGGGSSTTAVNVAQTSYEMESGAFEQPSVNIPFSVNYNAGDNLYYGIMNDSGNLISRVEYNINNNATGHVSVYLKPGYEIGNGTKSTTAQFAICHDEYCSQHYSGSPVAITLTNKVTLDHKVELAVPKIETVAELTDVNVYQNVSDAINLSGSDLQNLRVEARSNSSFITSVTPFISPSNIGLNMSLETPSVVGFGSFSSTLNVDVCYDYNCNYPIEGSPLTVPVSYKINNTSPNPDPNPNPNPDGGTPTTPSISVIDFDNAPTHNTVDAIYSDALNVIAVVSDSPKNAIYFYSLNDATAYEIDLHRSPSAVTVDNSNGTNRFVVGHDAMITTLEYNASSPIDTQVSNIYHSHDIFDLTTNGSYVWTLPKTDQWVDLQVINLDSGSVVSRSDWGYYEKTVLKISPNSQAFYSLDTNISPEDVAKTDISDPENPASPVDSPYHGDYSFCDNFWFNHTGAFIYTQCGVRLNASSNAGLDMTYAGKITLPELSSWPYSSTIQTLDESHDSTKIAYSLEGQSNKVMVLTSNHLNLSETITLPNTTIGSNTYTTVPKFVFYGADGKLNIVANATVNGTTHTSILQR</sequence>
<name>A0ABV4NDN8_9VIBR</name>
<dbReference type="InterPro" id="IPR011048">
    <property type="entry name" value="Haem_d1_sf"/>
</dbReference>
<proteinExistence type="predicted"/>
<organism evidence="2 3">
    <name type="scientific">Vibrio gallaecicus</name>
    <dbReference type="NCBI Taxonomy" id="552386"/>
    <lineage>
        <taxon>Bacteria</taxon>
        <taxon>Pseudomonadati</taxon>
        <taxon>Pseudomonadota</taxon>
        <taxon>Gammaproteobacteria</taxon>
        <taxon>Vibrionales</taxon>
        <taxon>Vibrionaceae</taxon>
        <taxon>Vibrio</taxon>
    </lineage>
</organism>
<reference evidence="2 3" key="1">
    <citation type="journal article" date="2024" name="ISME J.">
        <title>Tailless and filamentous prophages are predominant in marine Vibrio.</title>
        <authorList>
            <person name="Steensen K."/>
            <person name="Seneca J."/>
            <person name="Bartlau N."/>
            <person name="Yu X.A."/>
            <person name="Hussain F.A."/>
            <person name="Polz M.F."/>
        </authorList>
    </citation>
    <scope>NUCLEOTIDE SEQUENCE [LARGE SCALE GENOMIC DNA]</scope>
    <source>
        <strain evidence="2 3">10N.222.51.A1</strain>
    </source>
</reference>
<dbReference type="Proteomes" id="UP001570417">
    <property type="component" value="Unassembled WGS sequence"/>
</dbReference>
<dbReference type="EMBL" id="JBFRUW010000042">
    <property type="protein sequence ID" value="MFA0569089.1"/>
    <property type="molecule type" value="Genomic_DNA"/>
</dbReference>
<gene>
    <name evidence="2" type="ORF">AB4566_12480</name>
</gene>
<protein>
    <recommendedName>
        <fullName evidence="4">ExoP galactose-binding-like domain-containing protein</fullName>
    </recommendedName>
</protein>
<evidence type="ECO:0008006" key="4">
    <source>
        <dbReference type="Google" id="ProtNLM"/>
    </source>
</evidence>
<dbReference type="SUPFAM" id="SSF51004">
    <property type="entry name" value="C-terminal (heme d1) domain of cytochrome cd1-nitrite reductase"/>
    <property type="match status" value="1"/>
</dbReference>